<organism evidence="1 2">
    <name type="scientific">Pyramimonas orientalis virus 01B</name>
    <dbReference type="NCBI Taxonomy" id="3134525"/>
    <lineage>
        <taxon>Viruses</taxon>
        <taxon>Varidnaviria</taxon>
        <taxon>Bamfordvirae</taxon>
        <taxon>Nucleocytoviricota</taxon>
        <taxon>Megaviricetes</taxon>
        <taxon>Imitervirales</taxon>
        <taxon>Allomimiviridae</taxon>
        <taxon>Heliosvirus</taxon>
        <taxon>Heliosvirus raunefjordenense</taxon>
    </lineage>
</organism>
<accession>A0A7L9AXD8</accession>
<evidence type="ECO:0000313" key="2">
    <source>
        <dbReference type="Proteomes" id="UP001162120"/>
    </source>
</evidence>
<reference evidence="1" key="1">
    <citation type="submission" date="2020-06" db="EMBL/GenBank/DDBJ databases">
        <title>Lateral gene transfer of anion-conducting channel rhodopsins between green algae and giant viruses.</title>
        <authorList>
            <person name="Rozenberg A."/>
            <person name="Oppermann J."/>
            <person name="Wietek J."/>
            <person name="Fernandez Lahore R.G."/>
            <person name="Sandaa R.-A."/>
            <person name="Bratbak G."/>
            <person name="Hegemann P."/>
            <person name="Beja O."/>
        </authorList>
    </citation>
    <scope>NUCLEOTIDE SEQUENCE</scope>
    <source>
        <strain evidence="1">01B</strain>
    </source>
</reference>
<evidence type="ECO:0000313" key="1">
    <source>
        <dbReference type="EMBL" id="QOI90209.1"/>
    </source>
</evidence>
<sequence length="183" mass="20594">MRTTDQANVKKTRTFLEKLGLSYDKVSPGTQKYLLDLSPKSTPDVISGSMIGTKFNAKINNHMSGGRISFPLEYFGTQTNNYVVDPIMQDISTTDISRAGLSQTIQTGGRGMKSSGFLDYSDYKQLKEQYENKFLRKLKLTSVEKRAVIDSVNNDIETAFVNTVKENKYGRLTKTVLNKNLKK</sequence>
<keyword evidence="2" id="KW-1185">Reference proteome</keyword>
<dbReference type="EMBL" id="MT663534">
    <property type="protein sequence ID" value="QOI90209.1"/>
    <property type="molecule type" value="Genomic_DNA"/>
</dbReference>
<proteinExistence type="predicted"/>
<dbReference type="Proteomes" id="UP001162120">
    <property type="component" value="Segment"/>
</dbReference>
<gene>
    <name evidence="1" type="ORF">HWQ62_00072</name>
</gene>
<protein>
    <submittedName>
        <fullName evidence="1">Uncharacterized protein</fullName>
    </submittedName>
</protein>
<name>A0A7L9AXD8_9VIRU</name>